<evidence type="ECO:0000259" key="1">
    <source>
        <dbReference type="Pfam" id="PF11823"/>
    </source>
</evidence>
<keyword evidence="3" id="KW-1185">Reference proteome</keyword>
<dbReference type="RefSeq" id="WP_072971885.1">
    <property type="nucleotide sequence ID" value="NZ_FQTY01000001.1"/>
</dbReference>
<organism evidence="2 3">
    <name type="scientific">Tissierella praeacuta DSM 18095</name>
    <dbReference type="NCBI Taxonomy" id="1123404"/>
    <lineage>
        <taxon>Bacteria</taxon>
        <taxon>Bacillati</taxon>
        <taxon>Bacillota</taxon>
        <taxon>Tissierellia</taxon>
        <taxon>Tissierellales</taxon>
        <taxon>Tissierellaceae</taxon>
        <taxon>Tissierella</taxon>
    </lineage>
</organism>
<dbReference type="GeneID" id="90994896"/>
<dbReference type="Pfam" id="PF11823">
    <property type="entry name" value="Se_S_carrier"/>
    <property type="match status" value="1"/>
</dbReference>
<evidence type="ECO:0000313" key="2">
    <source>
        <dbReference type="EMBL" id="SHE29104.1"/>
    </source>
</evidence>
<accession>A0A1M4SA53</accession>
<name>A0A1M4SA53_9FIRM</name>
<proteinExistence type="predicted"/>
<dbReference type="EMBL" id="FQTY01000001">
    <property type="protein sequence ID" value="SHE29104.1"/>
    <property type="molecule type" value="Genomic_DNA"/>
</dbReference>
<protein>
    <recommendedName>
        <fullName evidence="1">Putative Se/S carrier protein-like domain-containing protein</fullName>
    </recommendedName>
</protein>
<evidence type="ECO:0000313" key="3">
    <source>
        <dbReference type="Proteomes" id="UP000184114"/>
    </source>
</evidence>
<gene>
    <name evidence="2" type="ORF">SAMN02745784_00202</name>
</gene>
<sequence length="90" mass="10512">MNRNYYMAVFQTKNKAVFLYSVLESIGYTNFQLISTPCTIKAGCNYAIKFINIKYADILIKETKELDIGTPDIYIAENKDGRYKYKKIYI</sequence>
<dbReference type="Proteomes" id="UP000184114">
    <property type="component" value="Unassembled WGS sequence"/>
</dbReference>
<dbReference type="STRING" id="1123404.SAMN02745784_00202"/>
<dbReference type="InterPro" id="IPR021778">
    <property type="entry name" value="Se/S_carrier-like"/>
</dbReference>
<dbReference type="AlphaFoldDB" id="A0A1M4SA53"/>
<reference evidence="3" key="1">
    <citation type="submission" date="2016-11" db="EMBL/GenBank/DDBJ databases">
        <authorList>
            <person name="Varghese N."/>
            <person name="Submissions S."/>
        </authorList>
    </citation>
    <scope>NUCLEOTIDE SEQUENCE [LARGE SCALE GENOMIC DNA]</scope>
    <source>
        <strain evidence="3">DSM 18095</strain>
    </source>
</reference>
<feature type="domain" description="Putative Se/S carrier protein-like" evidence="1">
    <location>
        <begin position="5"/>
        <end position="74"/>
    </location>
</feature>